<dbReference type="Pfam" id="PF02927">
    <property type="entry name" value="CelD_N"/>
    <property type="match status" value="1"/>
</dbReference>
<dbReference type="Pfam" id="PF00759">
    <property type="entry name" value="Glyco_hydro_9"/>
    <property type="match status" value="1"/>
</dbReference>
<dbReference type="EC" id="3.2.1.4" evidence="8"/>
<protein>
    <recommendedName>
        <fullName evidence="8">Endoglucanase</fullName>
        <ecNumber evidence="8">3.2.1.4</ecNumber>
    </recommendedName>
</protein>
<dbReference type="RefSeq" id="WP_109587732.1">
    <property type="nucleotide sequence ID" value="NZ_QGHD01000029.1"/>
</dbReference>
<evidence type="ECO:0000256" key="2">
    <source>
        <dbReference type="ARBA" id="ARBA00022801"/>
    </source>
</evidence>
<name>A0ABX5LMB3_9BACT</name>
<dbReference type="Gene3D" id="2.60.40.10">
    <property type="entry name" value="Immunoglobulins"/>
    <property type="match status" value="1"/>
</dbReference>
<keyword evidence="5 6" id="KW-0624">Polysaccharide degradation</keyword>
<dbReference type="SUPFAM" id="SSF48208">
    <property type="entry name" value="Six-hairpin glycosidases"/>
    <property type="match status" value="1"/>
</dbReference>
<comment type="catalytic activity">
    <reaction evidence="8">
        <text>Endohydrolysis of (1-&gt;4)-beta-D-glucosidic linkages in cellulose, lichenin and cereal beta-D-glucans.</text>
        <dbReference type="EC" id="3.2.1.4"/>
    </reaction>
</comment>
<feature type="active site" evidence="7">
    <location>
        <position position="536"/>
    </location>
</feature>
<dbReference type="Gene3D" id="1.50.10.10">
    <property type="match status" value="1"/>
</dbReference>
<keyword evidence="8" id="KW-0732">Signal</keyword>
<sequence>MFFKFGVKQYIPAVVSAFFFASSAYAATAYINQIGYRTSDQKEFTIEGASGAVEIVDAANQTVLTVTPSMATQWSPSGQSVQLADFSELKTPGIYSIKVGGEILRSDLKIADKIFEEVTKASLKWYYYQRASMTLDEAYAGKWKRAAGHTNPTATLHNSTGSSGSLATSKGWYDAGDYGRYIVNSGITTYTLISLYEHFPEYFNTLKWNIPAEGALPDLLAEIKYNLDWMLTMQAPDGGVYHKLTTLGFPGDVMPAKDKDLLYVIGKGTAATFDFAGVMAAAYRIYKNFDATFANQCLEAAKKAYTWGIANPNVAFSNPSDVSTGEYGDSGLEDEKLFAGTELFISTGEASYKQTVNEGSVPGWGNVTGLAVYGIATHAKEMGSDAANALTILKKTADEFAERANTGFGVVMSDYDFVWGSNSVAANQGVWLLYTYYLTGEKKYYNAACKVLDYLLGKNPLNMSFLTGFGSTSPMMPHHRPSTADGVKEPVPGMLVGGPQPGGEDIGSQSWECRDYRTGYPATSYTDNRCSYASNEVAINWNAPLAYLAGALEAINSGYKPSFASSEMSTALKPIFAKKTERNAIRLRFAEQTVFVEKNGKRFDLKGMRLK</sequence>
<feature type="domain" description="Cellulase Ig-like" evidence="10">
    <location>
        <begin position="31"/>
        <end position="102"/>
    </location>
</feature>
<dbReference type="PANTHER" id="PTHR22298">
    <property type="entry name" value="ENDO-1,4-BETA-GLUCANASE"/>
    <property type="match status" value="1"/>
</dbReference>
<dbReference type="InterPro" id="IPR018221">
    <property type="entry name" value="Glyco_hydro_9_His_AS"/>
</dbReference>
<dbReference type="InterPro" id="IPR004197">
    <property type="entry name" value="Cellulase_Ig-like"/>
</dbReference>
<dbReference type="SUPFAM" id="SSF81296">
    <property type="entry name" value="E set domains"/>
    <property type="match status" value="1"/>
</dbReference>
<evidence type="ECO:0000313" key="12">
    <source>
        <dbReference type="Proteomes" id="UP000245523"/>
    </source>
</evidence>
<keyword evidence="12" id="KW-1185">Reference proteome</keyword>
<accession>A0ABX5LMB3</accession>
<dbReference type="PROSITE" id="PS00592">
    <property type="entry name" value="GH9_2"/>
    <property type="match status" value="1"/>
</dbReference>
<evidence type="ECO:0000259" key="10">
    <source>
        <dbReference type="Pfam" id="PF02927"/>
    </source>
</evidence>
<evidence type="ECO:0000256" key="7">
    <source>
        <dbReference type="PROSITE-ProRule" id="PRU10060"/>
    </source>
</evidence>
<dbReference type="InterPro" id="IPR012341">
    <property type="entry name" value="6hp_glycosidase-like_sf"/>
</dbReference>
<feature type="active site" evidence="7">
    <location>
        <position position="527"/>
    </location>
</feature>
<evidence type="ECO:0000256" key="6">
    <source>
        <dbReference type="PROSITE-ProRule" id="PRU10059"/>
    </source>
</evidence>
<evidence type="ECO:0000313" key="11">
    <source>
        <dbReference type="EMBL" id="PWK93247.1"/>
    </source>
</evidence>
<reference evidence="11 12" key="1">
    <citation type="submission" date="2018-05" db="EMBL/GenBank/DDBJ databases">
        <title>Animal gut microbial communities from fecal samples from Wisconsin, USA.</title>
        <authorList>
            <person name="Neumann A."/>
        </authorList>
    </citation>
    <scope>NUCLEOTIDE SEQUENCE [LARGE SCALE GENOMIC DNA]</scope>
    <source>
        <strain evidence="11 12">UWS4</strain>
    </source>
</reference>
<dbReference type="InterPro" id="IPR033126">
    <property type="entry name" value="Glyco_hydro_9_Asp/Glu_AS"/>
</dbReference>
<keyword evidence="8" id="KW-0136">Cellulose degradation</keyword>
<keyword evidence="3 6" id="KW-0119">Carbohydrate metabolism</keyword>
<feature type="domain" description="Glycoside hydrolase family 9" evidence="9">
    <location>
        <begin position="115"/>
        <end position="548"/>
    </location>
</feature>
<evidence type="ECO:0000256" key="3">
    <source>
        <dbReference type="ARBA" id="ARBA00023277"/>
    </source>
</evidence>
<feature type="signal peptide" evidence="8">
    <location>
        <begin position="1"/>
        <end position="26"/>
    </location>
</feature>
<keyword evidence="2 6" id="KW-0378">Hydrolase</keyword>
<dbReference type="EMBL" id="QGHD01000029">
    <property type="protein sequence ID" value="PWK93247.1"/>
    <property type="molecule type" value="Genomic_DNA"/>
</dbReference>
<dbReference type="CDD" id="cd02850">
    <property type="entry name" value="E_set_Cellulase_N"/>
    <property type="match status" value="1"/>
</dbReference>
<feature type="chain" id="PRO_5045006291" description="Endoglucanase" evidence="8">
    <location>
        <begin position="27"/>
        <end position="611"/>
    </location>
</feature>
<dbReference type="InterPro" id="IPR008928">
    <property type="entry name" value="6-hairpin_glycosidase_sf"/>
</dbReference>
<feature type="active site" evidence="6">
    <location>
        <position position="478"/>
    </location>
</feature>
<evidence type="ECO:0000256" key="1">
    <source>
        <dbReference type="ARBA" id="ARBA00007072"/>
    </source>
</evidence>
<dbReference type="InterPro" id="IPR013783">
    <property type="entry name" value="Ig-like_fold"/>
</dbReference>
<dbReference type="InterPro" id="IPR001701">
    <property type="entry name" value="Glyco_hydro_9"/>
</dbReference>
<evidence type="ECO:0000256" key="5">
    <source>
        <dbReference type="ARBA" id="ARBA00023326"/>
    </source>
</evidence>
<dbReference type="Proteomes" id="UP000245523">
    <property type="component" value="Unassembled WGS sequence"/>
</dbReference>
<comment type="similarity">
    <text evidence="1 6 8">Belongs to the glycosyl hydrolase 9 (cellulase E) family.</text>
</comment>
<dbReference type="InterPro" id="IPR014756">
    <property type="entry name" value="Ig_E-set"/>
</dbReference>
<proteinExistence type="inferred from homology"/>
<organism evidence="11 12">
    <name type="scientific">Hallerella porci</name>
    <dbReference type="NCBI Taxonomy" id="1945871"/>
    <lineage>
        <taxon>Bacteria</taxon>
        <taxon>Pseudomonadati</taxon>
        <taxon>Fibrobacterota</taxon>
        <taxon>Fibrobacteria</taxon>
        <taxon>Fibrobacterales</taxon>
        <taxon>Fibrobacteraceae</taxon>
        <taxon>Hallerella</taxon>
    </lineage>
</organism>
<comment type="caution">
    <text evidence="11">The sequence shown here is derived from an EMBL/GenBank/DDBJ whole genome shotgun (WGS) entry which is preliminary data.</text>
</comment>
<evidence type="ECO:0000259" key="9">
    <source>
        <dbReference type="Pfam" id="PF00759"/>
    </source>
</evidence>
<evidence type="ECO:0000256" key="8">
    <source>
        <dbReference type="RuleBase" id="RU361166"/>
    </source>
</evidence>
<gene>
    <name evidence="11" type="ORF">B0H50_12915</name>
</gene>
<dbReference type="PROSITE" id="PS00698">
    <property type="entry name" value="GH9_3"/>
    <property type="match status" value="1"/>
</dbReference>
<evidence type="ECO:0000256" key="4">
    <source>
        <dbReference type="ARBA" id="ARBA00023295"/>
    </source>
</evidence>
<keyword evidence="4 6" id="KW-0326">Glycosidase</keyword>